<evidence type="ECO:0000313" key="6">
    <source>
        <dbReference type="Proteomes" id="UP000186817"/>
    </source>
</evidence>
<gene>
    <name evidence="5" type="primary">PNKP</name>
    <name evidence="5" type="ORF">AK812_SmicGene26121</name>
</gene>
<dbReference type="PROSITE" id="PS50297">
    <property type="entry name" value="ANK_REP_REGION"/>
    <property type="match status" value="1"/>
</dbReference>
<dbReference type="Pfam" id="PF08645">
    <property type="entry name" value="PNK3P"/>
    <property type="match status" value="1"/>
</dbReference>
<feature type="compositionally biased region" description="Basic and acidic residues" evidence="2">
    <location>
        <begin position="1"/>
        <end position="11"/>
    </location>
</feature>
<dbReference type="PANTHER" id="PTHR12083">
    <property type="entry name" value="BIFUNCTIONAL POLYNUCLEOTIDE PHOSPHATASE/KINASE"/>
    <property type="match status" value="1"/>
</dbReference>
<dbReference type="PROSITE" id="PS50030">
    <property type="entry name" value="UBA"/>
    <property type="match status" value="1"/>
</dbReference>
<dbReference type="SUPFAM" id="SSF82199">
    <property type="entry name" value="SET domain"/>
    <property type="match status" value="1"/>
</dbReference>
<evidence type="ECO:0000259" key="3">
    <source>
        <dbReference type="PROSITE" id="PS50030"/>
    </source>
</evidence>
<feature type="compositionally biased region" description="Basic and acidic residues" evidence="2">
    <location>
        <begin position="370"/>
        <end position="381"/>
    </location>
</feature>
<dbReference type="InterPro" id="IPR036770">
    <property type="entry name" value="Ankyrin_rpt-contain_sf"/>
</dbReference>
<dbReference type="NCBIfam" id="TIGR01662">
    <property type="entry name" value="HAD-SF-IIIA"/>
    <property type="match status" value="1"/>
</dbReference>
<dbReference type="InterPro" id="IPR006551">
    <property type="entry name" value="Polynucleotide_phosphatase"/>
</dbReference>
<dbReference type="EMBL" id="LSRX01000635">
    <property type="protein sequence ID" value="OLP92102.1"/>
    <property type="molecule type" value="Genomic_DNA"/>
</dbReference>
<accession>A0A1Q9DA68</accession>
<sequence>MSAKQEARVRPLPEVNVLPADGETPVSPSCLASVSAALADTEEAMAAPSTVPRMKETLKIADGTTMEITRLPDIDDATWAEARNIHIDEAAKGNPETAKSLQNFAKNPEAMRGWLQTQAIAEHYNTWEKLTSGDAPVQDRVKSLEQDPELKEMFEDIKKNGMEAAMKYYQDETLMLKISQKMGGLPEDLQPVLRKIEAQNILHFRAAVTRAPDRVGHPADLLTQRCIMRDIAHPMVSEMPESSDAAGHAEDQVLGHSPEMPSVYQARTWKDVEQAFGRDDPATLAEHANGQRGFQLAKWIRNTETEGSWLWLSFSESSWQSRQMRLSEDSVLAVHGEPAMESEPQALVQRSAAKLKLGFGRRTRNKQLPKRQDSRDGTGRALAKRDHLAGGQDLRSMAERVAMFFELELVRVRSREADGKHFFSIFREIKLELMGQDGKETPLTLHEARGDSRLAQHRPVSRMQAAKNGDLKAVQEFLQKKKPLDSQDHKGITALGYAIGSNRIAVVKLLLDSRANPFAVDSNGNSGLHYAAGYGRKELLEYLLKVGINVNQRNAQGQTPLAVAQLNKQEAGAGVCPQMRASSALGTNSSLQRVHEHVTFCKKLSLSAEESRCQAHSDPKSQPVHTELMDRLCGLAKRPAWRKAAPSLLVREDPASKPSAKVAGFDLNDTLVSSKIGAPGYQVTVSDWIFYSAAVPRRIAELHEQGFRLVVFTNQGNIRSALDGKRAEAFKGYVDDFAKKLEVPLLVIASTQRDKYRKPNTGMWEHLAKVNGVAIDLAESFYIGDAAGGAGEHSADDAEFAKAVGVRFTHTRDYFGPAGGGPSEAGTAEGPPKKVARLIGLGDSLVKSPEKPICIPGSRPDPPVLLILVGLPGCGKSTFADRLGPPAGSEDRVGMPWRRVCQDLLRSKEACVRAASTCLSQGISVIIDRTNINAEQRAPWVSLAAAQERDEDQCRHGHVKDFVRRNAAGEPKPESSMGGSVRLVVSKLNKTLQPVSADEAQGFARIRVVKADADLEEERHYYGCSQDARRIRRVFAPEEWEILQISRVFVVLWQANLGARLSLLSLTEEAGKHHQTPPIIKQRQHDVAQSWPMLMLTRSAVTRRSSLPAVQCSPVFGRCIFQGQKQMVMPGLMLKDSSLHGTGVFTTREFAAKEVLEVCACLWVAKPSVAAFQPQATGDVELLDYLFAADKGERGRLLLPLGFGLAYNHGVEGECNASYHVKLDVAQPRLIFRALRDIVFDEEVLIDYGEDWWQDRGWRPLSARSAVVLRRKMVEAEREAGKGPETAATTPPDELQRKLKLLTSMGFPADASAAALEAAAGDTNAAANSLLAEPPLHTGAWWRGSAGLGSLRLQVSSFFVELGPAAPRSPASCPAAMSLKASRGGVLVGGGPGGLERRVVVDLQPPKSLRGEHVGEVDSNEGWEKLPESDDFRVALELESEALEQWGVWLFAGQRFARITGPAAATCCSSLATLRKLCPKALGEAEDLGLKATVGEASGSRSRPREWNSKFRVVLGAAGKMQIERSFDVDVFSSVVPYFDRDDATVGGSIHLEDGAIVHKLPSGSMQRWKMQLREEALSIGSTVQYWSTTVQRWVSASVLALNEDGTYRLDIKKRASRQFIKEAAAAEASQEMLLDLQWIEKSVAMGGDRDYFMVFMLAFADLLRPAAAEPAVPSGNARVRGHASLKHEKVAARTPAKRQRRARSSSIDPNKAKAKTRKKTSTSSEKQSSSDSDADRGSEESSSSETS</sequence>
<dbReference type="SUPFAM" id="SSF56784">
    <property type="entry name" value="HAD-like"/>
    <property type="match status" value="1"/>
</dbReference>
<dbReference type="GO" id="GO:0046404">
    <property type="term" value="F:ATP-dependent polydeoxyribonucleotide 5'-hydroxyl-kinase activity"/>
    <property type="evidence" value="ECO:0007669"/>
    <property type="project" value="TreeGrafter"/>
</dbReference>
<feature type="domain" description="UBA" evidence="3">
    <location>
        <begin position="1291"/>
        <end position="1333"/>
    </location>
</feature>
<dbReference type="InterPro" id="IPR006549">
    <property type="entry name" value="HAD-SF_hydro_IIIA"/>
</dbReference>
<comment type="caution">
    <text evidence="5">The sequence shown here is derived from an EMBL/GenBank/DDBJ whole genome shotgun (WGS) entry which is preliminary data.</text>
</comment>
<feature type="region of interest" description="Disordered" evidence="2">
    <location>
        <begin position="359"/>
        <end position="381"/>
    </location>
</feature>
<dbReference type="GO" id="GO:0006281">
    <property type="term" value="P:DNA repair"/>
    <property type="evidence" value="ECO:0007669"/>
    <property type="project" value="TreeGrafter"/>
</dbReference>
<dbReference type="Pfam" id="PF12796">
    <property type="entry name" value="Ank_2"/>
    <property type="match status" value="1"/>
</dbReference>
<organism evidence="5 6">
    <name type="scientific">Symbiodinium microadriaticum</name>
    <name type="common">Dinoflagellate</name>
    <name type="synonym">Zooxanthella microadriatica</name>
    <dbReference type="NCBI Taxonomy" id="2951"/>
    <lineage>
        <taxon>Eukaryota</taxon>
        <taxon>Sar</taxon>
        <taxon>Alveolata</taxon>
        <taxon>Dinophyceae</taxon>
        <taxon>Suessiales</taxon>
        <taxon>Symbiodiniaceae</taxon>
        <taxon>Symbiodinium</taxon>
    </lineage>
</organism>
<dbReference type="GO" id="GO:0046403">
    <property type="term" value="F:polynucleotide 3'-phosphatase activity"/>
    <property type="evidence" value="ECO:0007669"/>
    <property type="project" value="TreeGrafter"/>
</dbReference>
<keyword evidence="1" id="KW-0040">ANK repeat</keyword>
<dbReference type="InterPro" id="IPR013954">
    <property type="entry name" value="PNK3P"/>
</dbReference>
<dbReference type="Gene3D" id="2.170.270.10">
    <property type="entry name" value="SET domain"/>
    <property type="match status" value="1"/>
</dbReference>
<dbReference type="PROSITE" id="PS50280">
    <property type="entry name" value="SET"/>
    <property type="match status" value="1"/>
</dbReference>
<feature type="compositionally biased region" description="Low complexity" evidence="2">
    <location>
        <begin position="1722"/>
        <end position="1732"/>
    </location>
</feature>
<feature type="region of interest" description="Disordered" evidence="2">
    <location>
        <begin position="1673"/>
        <end position="1748"/>
    </location>
</feature>
<dbReference type="Gene3D" id="3.40.50.1000">
    <property type="entry name" value="HAD superfamily/HAD-like"/>
    <property type="match status" value="1"/>
</dbReference>
<dbReference type="Pfam" id="PF00856">
    <property type="entry name" value="SET"/>
    <property type="match status" value="1"/>
</dbReference>
<dbReference type="Proteomes" id="UP000186817">
    <property type="component" value="Unassembled WGS sequence"/>
</dbReference>
<dbReference type="Gene3D" id="1.25.40.20">
    <property type="entry name" value="Ankyrin repeat-containing domain"/>
    <property type="match status" value="1"/>
</dbReference>
<dbReference type="Pfam" id="PF13671">
    <property type="entry name" value="AAA_33"/>
    <property type="match status" value="1"/>
</dbReference>
<dbReference type="InterPro" id="IPR036412">
    <property type="entry name" value="HAD-like_sf"/>
</dbReference>
<evidence type="ECO:0000259" key="4">
    <source>
        <dbReference type="PROSITE" id="PS50280"/>
    </source>
</evidence>
<dbReference type="OrthoDB" id="19045at2759"/>
<evidence type="ECO:0000313" key="5">
    <source>
        <dbReference type="EMBL" id="OLP92102.1"/>
    </source>
</evidence>
<protein>
    <submittedName>
        <fullName evidence="5">Bifunctional polynucleotide phosphatase/kinase</fullName>
    </submittedName>
</protein>
<proteinExistence type="predicted"/>
<feature type="region of interest" description="Disordered" evidence="2">
    <location>
        <begin position="1"/>
        <end position="26"/>
    </location>
</feature>
<dbReference type="InterPro" id="IPR046341">
    <property type="entry name" value="SET_dom_sf"/>
</dbReference>
<name>A0A1Q9DA68_SYMMI</name>
<dbReference type="SUPFAM" id="SSF52540">
    <property type="entry name" value="P-loop containing nucleoside triphosphate hydrolases"/>
    <property type="match status" value="1"/>
</dbReference>
<evidence type="ECO:0000256" key="1">
    <source>
        <dbReference type="PROSITE-ProRule" id="PRU00023"/>
    </source>
</evidence>
<dbReference type="InterPro" id="IPR015940">
    <property type="entry name" value="UBA"/>
</dbReference>
<dbReference type="SUPFAM" id="SSF46934">
    <property type="entry name" value="UBA-like"/>
    <property type="match status" value="1"/>
</dbReference>
<dbReference type="InterPro" id="IPR009060">
    <property type="entry name" value="UBA-like_sf"/>
</dbReference>
<feature type="domain" description="SET" evidence="4">
    <location>
        <begin position="1130"/>
        <end position="1249"/>
    </location>
</feature>
<dbReference type="InterPro" id="IPR002110">
    <property type="entry name" value="Ankyrin_rpt"/>
</dbReference>
<dbReference type="InterPro" id="IPR023214">
    <property type="entry name" value="HAD_sf"/>
</dbReference>
<evidence type="ECO:0000256" key="2">
    <source>
        <dbReference type="SAM" id="MobiDB-lite"/>
    </source>
</evidence>
<feature type="repeat" description="ANK" evidence="1">
    <location>
        <begin position="490"/>
        <end position="522"/>
    </location>
</feature>
<reference evidence="5 6" key="1">
    <citation type="submission" date="2016-02" db="EMBL/GenBank/DDBJ databases">
        <title>Genome analysis of coral dinoflagellate symbionts highlights evolutionary adaptations to a symbiotic lifestyle.</title>
        <authorList>
            <person name="Aranda M."/>
            <person name="Li Y."/>
            <person name="Liew Y.J."/>
            <person name="Baumgarten S."/>
            <person name="Simakov O."/>
            <person name="Wilson M."/>
            <person name="Piel J."/>
            <person name="Ashoor H."/>
            <person name="Bougouffa S."/>
            <person name="Bajic V.B."/>
            <person name="Ryu T."/>
            <person name="Ravasi T."/>
            <person name="Bayer T."/>
            <person name="Micklem G."/>
            <person name="Kim H."/>
            <person name="Bhak J."/>
            <person name="Lajeunesse T.C."/>
            <person name="Voolstra C.R."/>
        </authorList>
    </citation>
    <scope>NUCLEOTIDE SEQUENCE [LARGE SCALE GENOMIC DNA]</scope>
    <source>
        <strain evidence="5 6">CCMP2467</strain>
    </source>
</reference>
<dbReference type="SMART" id="SM00248">
    <property type="entry name" value="ANK"/>
    <property type="match status" value="3"/>
</dbReference>
<feature type="repeat" description="ANK" evidence="1">
    <location>
        <begin position="523"/>
        <end position="555"/>
    </location>
</feature>
<dbReference type="Gene3D" id="1.10.8.10">
    <property type="entry name" value="DNA helicase RuvA subunit, C-terminal domain"/>
    <property type="match status" value="1"/>
</dbReference>
<keyword evidence="5" id="KW-0808">Transferase</keyword>
<dbReference type="SMART" id="SM00165">
    <property type="entry name" value="UBA"/>
    <property type="match status" value="1"/>
</dbReference>
<dbReference type="NCBIfam" id="TIGR01664">
    <property type="entry name" value="DNA-3'-Pase"/>
    <property type="match status" value="1"/>
</dbReference>
<dbReference type="Gene3D" id="3.40.50.300">
    <property type="entry name" value="P-loop containing nucleotide triphosphate hydrolases"/>
    <property type="match status" value="1"/>
</dbReference>
<dbReference type="SUPFAM" id="SSF48403">
    <property type="entry name" value="Ankyrin repeat"/>
    <property type="match status" value="1"/>
</dbReference>
<dbReference type="GO" id="GO:0003690">
    <property type="term" value="F:double-stranded DNA binding"/>
    <property type="evidence" value="ECO:0007669"/>
    <property type="project" value="TreeGrafter"/>
</dbReference>
<dbReference type="InterPro" id="IPR001214">
    <property type="entry name" value="SET_dom"/>
</dbReference>
<keyword evidence="6" id="KW-1185">Reference proteome</keyword>
<dbReference type="InterPro" id="IPR027417">
    <property type="entry name" value="P-loop_NTPase"/>
</dbReference>
<keyword evidence="5" id="KW-0418">Kinase</keyword>
<dbReference type="PROSITE" id="PS50088">
    <property type="entry name" value="ANK_REPEAT"/>
    <property type="match status" value="2"/>
</dbReference>
<feature type="compositionally biased region" description="Basic residues" evidence="2">
    <location>
        <begin position="359"/>
        <end position="369"/>
    </location>
</feature>
<dbReference type="PANTHER" id="PTHR12083:SF9">
    <property type="entry name" value="BIFUNCTIONAL POLYNUCLEOTIDE PHOSPHATASE_KINASE"/>
    <property type="match status" value="1"/>
</dbReference>